<evidence type="ECO:0000313" key="5">
    <source>
        <dbReference type="Proteomes" id="UP001430356"/>
    </source>
</evidence>
<keyword evidence="5" id="KW-1185">Reference proteome</keyword>
<gene>
    <name evidence="4" type="ORF">NESM_000654500</name>
</gene>
<keyword evidence="2" id="KW-0472">Membrane</keyword>
<dbReference type="CDD" id="cd06257">
    <property type="entry name" value="DnaJ"/>
    <property type="match status" value="1"/>
</dbReference>
<dbReference type="PROSITE" id="PS50076">
    <property type="entry name" value="DNAJ_2"/>
    <property type="match status" value="1"/>
</dbReference>
<dbReference type="InterPro" id="IPR001623">
    <property type="entry name" value="DnaJ_domain"/>
</dbReference>
<keyword evidence="2" id="KW-1133">Transmembrane helix</keyword>
<dbReference type="AlphaFoldDB" id="A0AAW0ES76"/>
<feature type="domain" description="J" evidence="3">
    <location>
        <begin position="29"/>
        <end position="120"/>
    </location>
</feature>
<reference evidence="4 5" key="1">
    <citation type="journal article" date="2021" name="MBio">
        <title>A New Model Trypanosomatid, Novymonas esmeraldas: Genomic Perception of Its 'Candidatus Pandoraea novymonadis' Endosymbiont.</title>
        <authorList>
            <person name="Zakharova A."/>
            <person name="Saura A."/>
            <person name="Butenko A."/>
            <person name="Podesvova L."/>
            <person name="Warmusova S."/>
            <person name="Kostygov A.Y."/>
            <person name="Nenarokova A."/>
            <person name="Lukes J."/>
            <person name="Opperdoes F.R."/>
            <person name="Yurchenko V."/>
        </authorList>
    </citation>
    <scope>NUCLEOTIDE SEQUENCE [LARGE SCALE GENOMIC DNA]</scope>
    <source>
        <strain evidence="4 5">E262AT.01</strain>
    </source>
</reference>
<dbReference type="SUPFAM" id="SSF46565">
    <property type="entry name" value="Chaperone J-domain"/>
    <property type="match status" value="1"/>
</dbReference>
<comment type="caution">
    <text evidence="4">The sequence shown here is derived from an EMBL/GenBank/DDBJ whole genome shotgun (WGS) entry which is preliminary data.</text>
</comment>
<proteinExistence type="predicted"/>
<organism evidence="4 5">
    <name type="scientific">Novymonas esmeraldas</name>
    <dbReference type="NCBI Taxonomy" id="1808958"/>
    <lineage>
        <taxon>Eukaryota</taxon>
        <taxon>Discoba</taxon>
        <taxon>Euglenozoa</taxon>
        <taxon>Kinetoplastea</taxon>
        <taxon>Metakinetoplastina</taxon>
        <taxon>Trypanosomatida</taxon>
        <taxon>Trypanosomatidae</taxon>
        <taxon>Novymonas</taxon>
    </lineage>
</organism>
<evidence type="ECO:0000256" key="1">
    <source>
        <dbReference type="SAM" id="MobiDB-lite"/>
    </source>
</evidence>
<evidence type="ECO:0000259" key="3">
    <source>
        <dbReference type="PROSITE" id="PS50076"/>
    </source>
</evidence>
<evidence type="ECO:0000313" key="4">
    <source>
        <dbReference type="EMBL" id="KAK7197095.1"/>
    </source>
</evidence>
<dbReference type="EMBL" id="JAECZO010000095">
    <property type="protein sequence ID" value="KAK7197095.1"/>
    <property type="molecule type" value="Genomic_DNA"/>
</dbReference>
<protein>
    <submittedName>
        <fullName evidence="4">DnaJ domain containing protein</fullName>
    </submittedName>
</protein>
<dbReference type="Proteomes" id="UP001430356">
    <property type="component" value="Unassembled WGS sequence"/>
</dbReference>
<accession>A0AAW0ES76</accession>
<feature type="region of interest" description="Disordered" evidence="1">
    <location>
        <begin position="242"/>
        <end position="271"/>
    </location>
</feature>
<name>A0AAW0ES76_9TRYP</name>
<dbReference type="InterPro" id="IPR036869">
    <property type="entry name" value="J_dom_sf"/>
</dbReference>
<sequence>MFRRCVVRRVYERFEGNVAGDKGYMTLQQACTIFGYQLDEEWTKGDIKKRFQKLALRFHPDHGGTGEQFQALKEAQHLLLTHRRDRGADRAAAGGAAAAGQAGATDGGIHFRRMNYDNLTNTIHRQTADLPEHRSFGLQDFVVFLLFISAAGLYYFYTTYTTQMRVLRSRWSYSEEKIRGDYAGKRPSESSWHPWMADGETRDRMDDIALLQGSVRRELVEEKRREAPLVYTPWQSGGPFARHMAPARPVESQADASAGGGTVTSATPSSA</sequence>
<dbReference type="Gene3D" id="1.10.287.110">
    <property type="entry name" value="DnaJ domain"/>
    <property type="match status" value="1"/>
</dbReference>
<evidence type="ECO:0000256" key="2">
    <source>
        <dbReference type="SAM" id="Phobius"/>
    </source>
</evidence>
<keyword evidence="2" id="KW-0812">Transmembrane</keyword>
<feature type="transmembrane region" description="Helical" evidence="2">
    <location>
        <begin position="141"/>
        <end position="160"/>
    </location>
</feature>